<evidence type="ECO:0000256" key="8">
    <source>
        <dbReference type="SAM" id="MobiDB-lite"/>
    </source>
</evidence>
<keyword evidence="5" id="KW-0652">Protein synthesis inhibitor</keyword>
<dbReference type="PROSITE" id="PS50011">
    <property type="entry name" value="PROTEIN_KINASE_DOM"/>
    <property type="match status" value="1"/>
</dbReference>
<evidence type="ECO:0000256" key="2">
    <source>
        <dbReference type="ARBA" id="ARBA00022741"/>
    </source>
</evidence>
<gene>
    <name evidence="10" type="ORF">RS030_152369</name>
</gene>
<dbReference type="EMBL" id="JAWDEY010000006">
    <property type="protein sequence ID" value="KAK6590552.1"/>
    <property type="molecule type" value="Genomic_DNA"/>
</dbReference>
<dbReference type="PROSITE" id="PS00107">
    <property type="entry name" value="PROTEIN_KINASE_ATP"/>
    <property type="match status" value="1"/>
</dbReference>
<dbReference type="GO" id="GO:0004672">
    <property type="term" value="F:protein kinase activity"/>
    <property type="evidence" value="ECO:0007669"/>
    <property type="project" value="InterPro"/>
</dbReference>
<dbReference type="SMART" id="SM00220">
    <property type="entry name" value="S_TKc"/>
    <property type="match status" value="1"/>
</dbReference>
<keyword evidence="1" id="KW-0808">Transferase</keyword>
<sequence length="689" mass="79368">MKNSINLASESNTRCSSGIKRQKLPFSPQTMVMNLFENKKTDKSQLSSGKNLSVTTLVPYNKESITPLDKNTPNMERNDKNYTEKCELVPQYFNLHCPMCGRLMPQKFLPSHCTIDLPYKKKFREFKRSKTDEKGSNEYNNSNYDSNIDLISQRSVSGSSTKYNEMMSLEIKDENPFYNIDNQNYFFFLEELYRQLNIRNNVKRMTLSVIDELGDPLEENHEEIIKNKSFEFIPQDLSNENKDEKNNLINLSSDLLMTGYYKKFFVEIKKLGSGSFGQVYLCTHVLDGITLAQYAVKKVPVGDNKKWLSSVLREVKIRELLHHPNIVQYRHSWLELYSSNDYCPKVPWLFQLMEYCNSGSLEILIRNSDDDMSPSPSKGSKPEKDLQINKIKEKNHKATNDFNGVHINQDTQLLEDLKYSLSVFDRTNKTNLDSIRNKYILDDHIWKIFFDIILGLQHLHHRGILHRDLKPSNILLHVTFDEFLARPICQALLSDFGTAQILKQRNSEANRSFALGREQHCFEGQNPSNDTQDEFSFSNRRHGFTGTIEYTAPELLIKDIDGNFVGEYDIYSDIWSLGITLYVLCYNKVPFSVQDSDGFDPEESISAILSGMNDLKLPSFPPRSPELKLLIKSLLEPDPNSRPNTDDILRHPVIQQKLRSPDLAVNASIELAVIVRKLCSESSSLDSCN</sequence>
<evidence type="ECO:0000256" key="5">
    <source>
        <dbReference type="ARBA" id="ARBA00023193"/>
    </source>
</evidence>
<feature type="region of interest" description="Disordered" evidence="8">
    <location>
        <begin position="1"/>
        <end position="20"/>
    </location>
</feature>
<keyword evidence="3" id="KW-0418">Kinase</keyword>
<evidence type="ECO:0000256" key="3">
    <source>
        <dbReference type="ARBA" id="ARBA00022777"/>
    </source>
</evidence>
<dbReference type="SUPFAM" id="SSF56112">
    <property type="entry name" value="Protein kinase-like (PK-like)"/>
    <property type="match status" value="1"/>
</dbReference>
<evidence type="ECO:0000259" key="9">
    <source>
        <dbReference type="PROSITE" id="PS50011"/>
    </source>
</evidence>
<evidence type="ECO:0000256" key="7">
    <source>
        <dbReference type="PROSITE-ProRule" id="PRU10141"/>
    </source>
</evidence>
<dbReference type="GO" id="GO:0005737">
    <property type="term" value="C:cytoplasm"/>
    <property type="evidence" value="ECO:0007669"/>
    <property type="project" value="TreeGrafter"/>
</dbReference>
<feature type="compositionally biased region" description="Polar residues" evidence="8">
    <location>
        <begin position="1"/>
        <end position="16"/>
    </location>
</feature>
<comment type="similarity">
    <text evidence="6">Belongs to the protein kinase superfamily. Ser/Thr protein kinase family. GCN2 subfamily.</text>
</comment>
<dbReference type="InterPro" id="IPR011009">
    <property type="entry name" value="Kinase-like_dom_sf"/>
</dbReference>
<evidence type="ECO:0000256" key="6">
    <source>
        <dbReference type="ARBA" id="ARBA00037982"/>
    </source>
</evidence>
<protein>
    <recommendedName>
        <fullName evidence="9">Protein kinase domain-containing protein</fullName>
    </recommendedName>
</protein>
<name>A0AAV9Y127_9CRYT</name>
<dbReference type="GO" id="GO:0005524">
    <property type="term" value="F:ATP binding"/>
    <property type="evidence" value="ECO:0007669"/>
    <property type="project" value="UniProtKB-UniRule"/>
</dbReference>
<dbReference type="AlphaFoldDB" id="A0AAV9Y127"/>
<evidence type="ECO:0000313" key="10">
    <source>
        <dbReference type="EMBL" id="KAK6590552.1"/>
    </source>
</evidence>
<proteinExistence type="inferred from homology"/>
<evidence type="ECO:0000256" key="1">
    <source>
        <dbReference type="ARBA" id="ARBA00022679"/>
    </source>
</evidence>
<feature type="domain" description="Protein kinase" evidence="9">
    <location>
        <begin position="265"/>
        <end position="654"/>
    </location>
</feature>
<accession>A0AAV9Y127</accession>
<dbReference type="GO" id="GO:0005634">
    <property type="term" value="C:nucleus"/>
    <property type="evidence" value="ECO:0007669"/>
    <property type="project" value="TreeGrafter"/>
</dbReference>
<dbReference type="PANTHER" id="PTHR11042:SF138">
    <property type="entry name" value="SERINE_THREONINE-PROTEIN KINASE IKS1-RELATED"/>
    <property type="match status" value="1"/>
</dbReference>
<dbReference type="GO" id="GO:0017148">
    <property type="term" value="P:negative regulation of translation"/>
    <property type="evidence" value="ECO:0007669"/>
    <property type="project" value="UniProtKB-KW"/>
</dbReference>
<feature type="binding site" evidence="7">
    <location>
        <position position="298"/>
    </location>
    <ligand>
        <name>ATP</name>
        <dbReference type="ChEBI" id="CHEBI:30616"/>
    </ligand>
</feature>
<dbReference type="Gene3D" id="1.10.510.10">
    <property type="entry name" value="Transferase(Phosphotransferase) domain 1"/>
    <property type="match status" value="1"/>
</dbReference>
<dbReference type="InterPro" id="IPR008271">
    <property type="entry name" value="Ser/Thr_kinase_AS"/>
</dbReference>
<comment type="caution">
    <text evidence="10">The sequence shown here is derived from an EMBL/GenBank/DDBJ whole genome shotgun (WGS) entry which is preliminary data.</text>
</comment>
<keyword evidence="2 7" id="KW-0547">Nucleotide-binding</keyword>
<dbReference type="InterPro" id="IPR000719">
    <property type="entry name" value="Prot_kinase_dom"/>
</dbReference>
<dbReference type="InterPro" id="IPR050339">
    <property type="entry name" value="CC_SR_Kinase"/>
</dbReference>
<keyword evidence="4 7" id="KW-0067">ATP-binding</keyword>
<reference evidence="10 11" key="1">
    <citation type="submission" date="2023-10" db="EMBL/GenBank/DDBJ databases">
        <title>Comparative genomics analysis reveals potential genetic determinants of host preference in Cryptosporidium xiaoi.</title>
        <authorList>
            <person name="Xiao L."/>
            <person name="Li J."/>
        </authorList>
    </citation>
    <scope>NUCLEOTIDE SEQUENCE [LARGE SCALE GENOMIC DNA]</scope>
    <source>
        <strain evidence="10 11">52996</strain>
    </source>
</reference>
<organism evidence="10 11">
    <name type="scientific">Cryptosporidium xiaoi</name>
    <dbReference type="NCBI Taxonomy" id="659607"/>
    <lineage>
        <taxon>Eukaryota</taxon>
        <taxon>Sar</taxon>
        <taxon>Alveolata</taxon>
        <taxon>Apicomplexa</taxon>
        <taxon>Conoidasida</taxon>
        <taxon>Coccidia</taxon>
        <taxon>Eucoccidiorida</taxon>
        <taxon>Eimeriorina</taxon>
        <taxon>Cryptosporidiidae</taxon>
        <taxon>Cryptosporidium</taxon>
    </lineage>
</organism>
<dbReference type="Proteomes" id="UP001311799">
    <property type="component" value="Unassembled WGS sequence"/>
</dbReference>
<keyword evidence="11" id="KW-1185">Reference proteome</keyword>
<evidence type="ECO:0000256" key="4">
    <source>
        <dbReference type="ARBA" id="ARBA00022840"/>
    </source>
</evidence>
<dbReference type="PANTHER" id="PTHR11042">
    <property type="entry name" value="EUKARYOTIC TRANSLATION INITIATION FACTOR 2-ALPHA KINASE EIF2-ALPHA KINASE -RELATED"/>
    <property type="match status" value="1"/>
</dbReference>
<dbReference type="Pfam" id="PF00069">
    <property type="entry name" value="Pkinase"/>
    <property type="match status" value="2"/>
</dbReference>
<dbReference type="Gene3D" id="3.30.200.20">
    <property type="entry name" value="Phosphorylase Kinase, domain 1"/>
    <property type="match status" value="1"/>
</dbReference>
<evidence type="ECO:0000313" key="11">
    <source>
        <dbReference type="Proteomes" id="UP001311799"/>
    </source>
</evidence>
<dbReference type="InterPro" id="IPR017441">
    <property type="entry name" value="Protein_kinase_ATP_BS"/>
</dbReference>
<dbReference type="PROSITE" id="PS00108">
    <property type="entry name" value="PROTEIN_KINASE_ST"/>
    <property type="match status" value="1"/>
</dbReference>